<dbReference type="EMBL" id="JARJCM010000013">
    <property type="protein sequence ID" value="KAJ7042350.1"/>
    <property type="molecule type" value="Genomic_DNA"/>
</dbReference>
<reference evidence="1" key="1">
    <citation type="submission" date="2023-03" db="EMBL/GenBank/DDBJ databases">
        <title>Massive genome expansion in bonnet fungi (Mycena s.s.) driven by repeated elements and novel gene families across ecological guilds.</title>
        <authorList>
            <consortium name="Lawrence Berkeley National Laboratory"/>
            <person name="Harder C.B."/>
            <person name="Miyauchi S."/>
            <person name="Viragh M."/>
            <person name="Kuo A."/>
            <person name="Thoen E."/>
            <person name="Andreopoulos B."/>
            <person name="Lu D."/>
            <person name="Skrede I."/>
            <person name="Drula E."/>
            <person name="Henrissat B."/>
            <person name="Morin E."/>
            <person name="Kohler A."/>
            <person name="Barry K."/>
            <person name="LaButti K."/>
            <person name="Morin E."/>
            <person name="Salamov A."/>
            <person name="Lipzen A."/>
            <person name="Mereny Z."/>
            <person name="Hegedus B."/>
            <person name="Baldrian P."/>
            <person name="Stursova M."/>
            <person name="Weitz H."/>
            <person name="Taylor A."/>
            <person name="Grigoriev I.V."/>
            <person name="Nagy L.G."/>
            <person name="Martin F."/>
            <person name="Kauserud H."/>
        </authorList>
    </citation>
    <scope>NUCLEOTIDE SEQUENCE</scope>
    <source>
        <strain evidence="1">CBHHK200</strain>
    </source>
</reference>
<dbReference type="AlphaFoldDB" id="A0AAD6XBJ1"/>
<sequence length="148" mass="16056">MAFDIDDAVAIDMARAWPRIHDLELMTPAYHAQDPAPRVSLAALLAFAQYCPCLGKLRIVLDASVVPVAVACTLTCLDAGYSAILTAPSVANFLSGLFPLLSALYTDHDGERYPGPDGMNLEYSDAFHLIWKQVETLICESDASLEEP</sequence>
<protein>
    <submittedName>
        <fullName evidence="1">Uncharacterized protein</fullName>
    </submittedName>
</protein>
<keyword evidence="2" id="KW-1185">Reference proteome</keyword>
<evidence type="ECO:0000313" key="1">
    <source>
        <dbReference type="EMBL" id="KAJ7042350.1"/>
    </source>
</evidence>
<accession>A0AAD6XBJ1</accession>
<dbReference type="Proteomes" id="UP001218188">
    <property type="component" value="Unassembled WGS sequence"/>
</dbReference>
<organism evidence="1 2">
    <name type="scientific">Mycena alexandri</name>
    <dbReference type="NCBI Taxonomy" id="1745969"/>
    <lineage>
        <taxon>Eukaryota</taxon>
        <taxon>Fungi</taxon>
        <taxon>Dikarya</taxon>
        <taxon>Basidiomycota</taxon>
        <taxon>Agaricomycotina</taxon>
        <taxon>Agaricomycetes</taxon>
        <taxon>Agaricomycetidae</taxon>
        <taxon>Agaricales</taxon>
        <taxon>Marasmiineae</taxon>
        <taxon>Mycenaceae</taxon>
        <taxon>Mycena</taxon>
    </lineage>
</organism>
<evidence type="ECO:0000313" key="2">
    <source>
        <dbReference type="Proteomes" id="UP001218188"/>
    </source>
</evidence>
<gene>
    <name evidence="1" type="ORF">C8F04DRAFT_99048</name>
</gene>
<comment type="caution">
    <text evidence="1">The sequence shown here is derived from an EMBL/GenBank/DDBJ whole genome shotgun (WGS) entry which is preliminary data.</text>
</comment>
<name>A0AAD6XBJ1_9AGAR</name>
<proteinExistence type="predicted"/>